<sequence length="91" mass="10508">MKKKRRNPGARVLEAMQIPPDLARRDCILTLCGGNEIYIENYRHILEYQEDEIRVLTKNGKVSVRGKRLAIISYTSDDMYITGQIQEIAIL</sequence>
<evidence type="ECO:0000313" key="1">
    <source>
        <dbReference type="EMBL" id="QNM09545.1"/>
    </source>
</evidence>
<gene>
    <name evidence="1" type="ORF">H9Q79_04450</name>
</gene>
<dbReference type="RefSeq" id="WP_147371404.1">
    <property type="nucleotide sequence ID" value="NZ_CP060635.1"/>
</dbReference>
<dbReference type="Pfam" id="PF07873">
    <property type="entry name" value="YabP"/>
    <property type="match status" value="1"/>
</dbReference>
<dbReference type="KEGG" id="whj:H9Q79_04450"/>
<dbReference type="InterPro" id="IPR022476">
    <property type="entry name" value="Spore_YabP/YqfC"/>
</dbReference>
<name>A0A7G9GFG3_9FIRM</name>
<dbReference type="Proteomes" id="UP000515860">
    <property type="component" value="Chromosome"/>
</dbReference>
<organism evidence="1 2">
    <name type="scientific">Wansuia hejianensis</name>
    <dbReference type="NCBI Taxonomy" id="2763667"/>
    <lineage>
        <taxon>Bacteria</taxon>
        <taxon>Bacillati</taxon>
        <taxon>Bacillota</taxon>
        <taxon>Clostridia</taxon>
        <taxon>Lachnospirales</taxon>
        <taxon>Lachnospiraceae</taxon>
        <taxon>Wansuia</taxon>
    </lineage>
</organism>
<dbReference type="EMBL" id="CP060635">
    <property type="protein sequence ID" value="QNM09545.1"/>
    <property type="molecule type" value="Genomic_DNA"/>
</dbReference>
<reference evidence="1 2" key="1">
    <citation type="submission" date="2020-08" db="EMBL/GenBank/DDBJ databases">
        <authorList>
            <person name="Liu C."/>
            <person name="Sun Q."/>
        </authorList>
    </citation>
    <scope>NUCLEOTIDE SEQUENCE [LARGE SCALE GENOMIC DNA]</scope>
    <source>
        <strain evidence="1 2">NSJ-29</strain>
    </source>
</reference>
<dbReference type="AlphaFoldDB" id="A0A7G9GFG3"/>
<protein>
    <submittedName>
        <fullName evidence="1">YabP/YqfC family sporulation protein</fullName>
    </submittedName>
</protein>
<evidence type="ECO:0000313" key="2">
    <source>
        <dbReference type="Proteomes" id="UP000515860"/>
    </source>
</evidence>
<keyword evidence="2" id="KW-1185">Reference proteome</keyword>
<proteinExistence type="predicted"/>
<accession>A0A7G9GFG3</accession>